<accession>A0A3R7QLV8</accession>
<name>A0A3R7QLV8_PENVA</name>
<feature type="transmembrane region" description="Helical" evidence="2">
    <location>
        <begin position="74"/>
        <end position="98"/>
    </location>
</feature>
<feature type="compositionally biased region" description="Pro residues" evidence="1">
    <location>
        <begin position="352"/>
        <end position="367"/>
    </location>
</feature>
<reference evidence="3 4" key="1">
    <citation type="submission" date="2018-04" db="EMBL/GenBank/DDBJ databases">
        <authorList>
            <person name="Zhang X."/>
            <person name="Yuan J."/>
            <person name="Li F."/>
            <person name="Xiang J."/>
        </authorList>
    </citation>
    <scope>NUCLEOTIDE SEQUENCE [LARGE SCALE GENOMIC DNA]</scope>
    <source>
        <tissue evidence="3">Muscle</tissue>
    </source>
</reference>
<evidence type="ECO:0000313" key="3">
    <source>
        <dbReference type="EMBL" id="ROT83147.1"/>
    </source>
</evidence>
<feature type="region of interest" description="Disordered" evidence="1">
    <location>
        <begin position="344"/>
        <end position="374"/>
    </location>
</feature>
<proteinExistence type="predicted"/>
<organism evidence="3 4">
    <name type="scientific">Penaeus vannamei</name>
    <name type="common">Whiteleg shrimp</name>
    <name type="synonym">Litopenaeus vannamei</name>
    <dbReference type="NCBI Taxonomy" id="6689"/>
    <lineage>
        <taxon>Eukaryota</taxon>
        <taxon>Metazoa</taxon>
        <taxon>Ecdysozoa</taxon>
        <taxon>Arthropoda</taxon>
        <taxon>Crustacea</taxon>
        <taxon>Multicrustacea</taxon>
        <taxon>Malacostraca</taxon>
        <taxon>Eumalacostraca</taxon>
        <taxon>Eucarida</taxon>
        <taxon>Decapoda</taxon>
        <taxon>Dendrobranchiata</taxon>
        <taxon>Penaeoidea</taxon>
        <taxon>Penaeidae</taxon>
        <taxon>Penaeus</taxon>
    </lineage>
</organism>
<comment type="caution">
    <text evidence="3">The sequence shown here is derived from an EMBL/GenBank/DDBJ whole genome shotgun (WGS) entry which is preliminary data.</text>
</comment>
<keyword evidence="4" id="KW-1185">Reference proteome</keyword>
<dbReference type="EMBL" id="QCYY01000728">
    <property type="protein sequence ID" value="ROT83147.1"/>
    <property type="molecule type" value="Genomic_DNA"/>
</dbReference>
<dbReference type="Proteomes" id="UP000283509">
    <property type="component" value="Unassembled WGS sequence"/>
</dbReference>
<keyword evidence="2" id="KW-0472">Membrane</keyword>
<gene>
    <name evidence="3" type="ORF">C7M84_023672</name>
</gene>
<evidence type="ECO:0000256" key="1">
    <source>
        <dbReference type="SAM" id="MobiDB-lite"/>
    </source>
</evidence>
<evidence type="ECO:0000313" key="4">
    <source>
        <dbReference type="Proteomes" id="UP000283509"/>
    </source>
</evidence>
<protein>
    <submittedName>
        <fullName evidence="3">Uncharacterized protein</fullName>
    </submittedName>
</protein>
<feature type="compositionally biased region" description="Polar residues" evidence="1">
    <location>
        <begin position="26"/>
        <end position="36"/>
    </location>
</feature>
<sequence>MPDGAKRPHRPRPHPLESLPPPFSLISNSHSSSDPASLSGPAEGKQSRYFPLDLLPLSPLPPLFPCFSCLPSPLSLLLLSSLLLSSLPFLLFSVIYFFSLSPLPLSFLASLVSPSLSLPLLLFSVICSPSPPVSPSLLFSVNCPSLCLPFPPSSLASFSVILPFFSRISPSLCPPFPSLLLPSLLISTICPSSPRISPFPVSSLLPVSPLLPSLLFSVICPSSPCVSPSPSLPLPSLLSSVNCSPLPRLPFSCLPFPSLLLPSLLFSVICPSSARLFPSPCPPFSSLLLLSLPFSSPSSALRLTLFPLPLSSLAFPSLLRHLPFLSSCLPFSLSLLLPFLLSPSSASSPRVSPSPPSLPSPPPPDPVPVIAQTN</sequence>
<dbReference type="AlphaFoldDB" id="A0A3R7QLV8"/>
<keyword evidence="2" id="KW-0812">Transmembrane</keyword>
<feature type="region of interest" description="Disordered" evidence="1">
    <location>
        <begin position="1"/>
        <end position="43"/>
    </location>
</feature>
<evidence type="ECO:0000256" key="2">
    <source>
        <dbReference type="SAM" id="Phobius"/>
    </source>
</evidence>
<keyword evidence="2" id="KW-1133">Transmembrane helix</keyword>
<reference evidence="3 4" key="2">
    <citation type="submission" date="2019-01" db="EMBL/GenBank/DDBJ databases">
        <title>The decoding of complex shrimp genome reveals the adaptation for benthos swimmer, frequently molting mechanism and breeding impact on genome.</title>
        <authorList>
            <person name="Sun Y."/>
            <person name="Gao Y."/>
            <person name="Yu Y."/>
        </authorList>
    </citation>
    <scope>NUCLEOTIDE SEQUENCE [LARGE SCALE GENOMIC DNA]</scope>
    <source>
        <tissue evidence="3">Muscle</tissue>
    </source>
</reference>